<comment type="similarity">
    <text evidence="9">Belongs to the MntA antitoxin family.</text>
</comment>
<keyword evidence="2" id="KW-1277">Toxin-antitoxin system</keyword>
<evidence type="ECO:0000256" key="4">
    <source>
        <dbReference type="ARBA" id="ARBA00022695"/>
    </source>
</evidence>
<gene>
    <name evidence="11" type="ORF">ABWT76_004901</name>
</gene>
<organism evidence="11">
    <name type="scientific">Planktothricoides raciborskii GIHE-MW2</name>
    <dbReference type="NCBI Taxonomy" id="2792601"/>
    <lineage>
        <taxon>Bacteria</taxon>
        <taxon>Bacillati</taxon>
        <taxon>Cyanobacteriota</taxon>
        <taxon>Cyanophyceae</taxon>
        <taxon>Oscillatoriophycideae</taxon>
        <taxon>Oscillatoriales</taxon>
        <taxon>Oscillatoriaceae</taxon>
        <taxon>Planktothricoides</taxon>
    </lineage>
</organism>
<dbReference type="Pfam" id="PF01909">
    <property type="entry name" value="NTP_transf_2"/>
    <property type="match status" value="1"/>
</dbReference>
<keyword evidence="8" id="KW-0460">Magnesium</keyword>
<dbReference type="InterPro" id="IPR043519">
    <property type="entry name" value="NT_sf"/>
</dbReference>
<evidence type="ECO:0000256" key="5">
    <source>
        <dbReference type="ARBA" id="ARBA00022723"/>
    </source>
</evidence>
<evidence type="ECO:0000256" key="2">
    <source>
        <dbReference type="ARBA" id="ARBA00022649"/>
    </source>
</evidence>
<dbReference type="AlphaFoldDB" id="A0AAU8JDH7"/>
<keyword evidence="6" id="KW-0547">Nucleotide-binding</keyword>
<evidence type="ECO:0000256" key="1">
    <source>
        <dbReference type="ARBA" id="ARBA00001946"/>
    </source>
</evidence>
<sequence length="126" mass="14590">MQLIIFTYYLRYYNFIEGLNIMSPNVQNYLDIQALLKQKRIEIMEIAAKHGAKNVRIFGSVARGEATAESDIDFLVDYDLEKITPWFPVGLKLEWETLLGKQVDVATIAMLKPRLRDRILQEAVNL</sequence>
<keyword evidence="3" id="KW-0808">Transferase</keyword>
<keyword evidence="7" id="KW-0067">ATP-binding</keyword>
<dbReference type="GO" id="GO:0016779">
    <property type="term" value="F:nucleotidyltransferase activity"/>
    <property type="evidence" value="ECO:0007669"/>
    <property type="project" value="UniProtKB-KW"/>
</dbReference>
<dbReference type="PANTHER" id="PTHR33571">
    <property type="entry name" value="SSL8005 PROTEIN"/>
    <property type="match status" value="1"/>
</dbReference>
<reference evidence="11" key="1">
    <citation type="submission" date="2024-07" db="EMBL/GenBank/DDBJ databases">
        <authorList>
            <person name="Kim Y.J."/>
            <person name="Jeong J.Y."/>
        </authorList>
    </citation>
    <scope>NUCLEOTIDE SEQUENCE</scope>
    <source>
        <strain evidence="11">GIHE-MW2</strain>
    </source>
</reference>
<protein>
    <submittedName>
        <fullName evidence="11">Nucleotidyltransferase family protein</fullName>
    </submittedName>
</protein>
<dbReference type="EMBL" id="CP159837">
    <property type="protein sequence ID" value="XCM36163.1"/>
    <property type="molecule type" value="Genomic_DNA"/>
</dbReference>
<proteinExistence type="inferred from homology"/>
<dbReference type="GO" id="GO:0046872">
    <property type="term" value="F:metal ion binding"/>
    <property type="evidence" value="ECO:0007669"/>
    <property type="project" value="UniProtKB-KW"/>
</dbReference>
<evidence type="ECO:0000256" key="7">
    <source>
        <dbReference type="ARBA" id="ARBA00022840"/>
    </source>
</evidence>
<evidence type="ECO:0000256" key="3">
    <source>
        <dbReference type="ARBA" id="ARBA00022679"/>
    </source>
</evidence>
<dbReference type="SUPFAM" id="SSF81301">
    <property type="entry name" value="Nucleotidyltransferase"/>
    <property type="match status" value="1"/>
</dbReference>
<dbReference type="InterPro" id="IPR052038">
    <property type="entry name" value="Type-VII_TA_antitoxin"/>
</dbReference>
<evidence type="ECO:0000256" key="8">
    <source>
        <dbReference type="ARBA" id="ARBA00022842"/>
    </source>
</evidence>
<comment type="cofactor">
    <cofactor evidence="1">
        <name>Mg(2+)</name>
        <dbReference type="ChEBI" id="CHEBI:18420"/>
    </cofactor>
</comment>
<dbReference type="Gene3D" id="3.30.460.10">
    <property type="entry name" value="Beta Polymerase, domain 2"/>
    <property type="match status" value="1"/>
</dbReference>
<dbReference type="RefSeq" id="WP_354635094.1">
    <property type="nucleotide sequence ID" value="NZ_CP159837.1"/>
</dbReference>
<name>A0AAU8JDH7_9CYAN</name>
<dbReference type="GO" id="GO:0005524">
    <property type="term" value="F:ATP binding"/>
    <property type="evidence" value="ECO:0007669"/>
    <property type="project" value="UniProtKB-KW"/>
</dbReference>
<feature type="domain" description="Polymerase nucleotidyl transferase" evidence="10">
    <location>
        <begin position="49"/>
        <end position="124"/>
    </location>
</feature>
<evidence type="ECO:0000256" key="6">
    <source>
        <dbReference type="ARBA" id="ARBA00022741"/>
    </source>
</evidence>
<accession>A0AAU8JDH7</accession>
<keyword evidence="5" id="KW-0479">Metal-binding</keyword>
<evidence type="ECO:0000259" key="10">
    <source>
        <dbReference type="Pfam" id="PF01909"/>
    </source>
</evidence>
<evidence type="ECO:0000256" key="9">
    <source>
        <dbReference type="ARBA" id="ARBA00038276"/>
    </source>
</evidence>
<evidence type="ECO:0000313" key="11">
    <source>
        <dbReference type="EMBL" id="XCM36163.1"/>
    </source>
</evidence>
<keyword evidence="4" id="KW-0548">Nucleotidyltransferase</keyword>
<dbReference type="PANTHER" id="PTHR33571:SF12">
    <property type="entry name" value="BSL3053 PROTEIN"/>
    <property type="match status" value="1"/>
</dbReference>
<dbReference type="CDD" id="cd05403">
    <property type="entry name" value="NT_KNTase_like"/>
    <property type="match status" value="1"/>
</dbReference>
<dbReference type="InterPro" id="IPR002934">
    <property type="entry name" value="Polymerase_NTP_transf_dom"/>
</dbReference>